<evidence type="ECO:0000256" key="6">
    <source>
        <dbReference type="ARBA" id="ARBA00022692"/>
    </source>
</evidence>
<dbReference type="PANTHER" id="PTHR31741:SF66">
    <property type="entry name" value="O-FUCOSYLTRANSFERASE 20"/>
    <property type="match status" value="1"/>
</dbReference>
<evidence type="ECO:0000256" key="4">
    <source>
        <dbReference type="ARBA" id="ARBA00022676"/>
    </source>
</evidence>
<keyword evidence="10" id="KW-0325">Glycoprotein</keyword>
<dbReference type="GO" id="GO:0005737">
    <property type="term" value="C:cytoplasm"/>
    <property type="evidence" value="ECO:0007669"/>
    <property type="project" value="TreeGrafter"/>
</dbReference>
<keyword evidence="12" id="KW-0119">Carbohydrate metabolism</keyword>
<evidence type="ECO:0000256" key="1">
    <source>
        <dbReference type="ARBA" id="ARBA00004606"/>
    </source>
</evidence>
<evidence type="ECO:0000256" key="14">
    <source>
        <dbReference type="SAM" id="MobiDB-lite"/>
    </source>
</evidence>
<keyword evidence="5" id="KW-0808">Transferase</keyword>
<gene>
    <name evidence="15" type="ORF">F0562_017732</name>
</gene>
<reference evidence="15 16" key="1">
    <citation type="submission" date="2019-09" db="EMBL/GenBank/DDBJ databases">
        <title>A chromosome-level genome assembly of the Chinese tupelo Nyssa sinensis.</title>
        <authorList>
            <person name="Yang X."/>
            <person name="Kang M."/>
            <person name="Yang Y."/>
            <person name="Xiong H."/>
            <person name="Wang M."/>
            <person name="Zhang Z."/>
            <person name="Wang Z."/>
            <person name="Wu H."/>
            <person name="Ma T."/>
            <person name="Liu J."/>
            <person name="Xi Z."/>
        </authorList>
    </citation>
    <scope>NUCLEOTIDE SEQUENCE [LARGE SCALE GENOMIC DNA]</scope>
    <source>
        <strain evidence="15">J267</strain>
        <tissue evidence="15">Leaf</tissue>
    </source>
</reference>
<keyword evidence="9" id="KW-0472">Membrane</keyword>
<evidence type="ECO:0000256" key="12">
    <source>
        <dbReference type="ARBA" id="ARBA00023277"/>
    </source>
</evidence>
<evidence type="ECO:0000313" key="16">
    <source>
        <dbReference type="Proteomes" id="UP000325577"/>
    </source>
</evidence>
<dbReference type="OrthoDB" id="1719705at2759"/>
<proteinExistence type="inferred from homology"/>
<dbReference type="PANTHER" id="PTHR31741">
    <property type="entry name" value="OS02G0726500 PROTEIN-RELATED"/>
    <property type="match status" value="1"/>
</dbReference>
<evidence type="ECO:0000256" key="7">
    <source>
        <dbReference type="ARBA" id="ARBA00022968"/>
    </source>
</evidence>
<dbReference type="Pfam" id="PF10250">
    <property type="entry name" value="O-FucT"/>
    <property type="match status" value="1"/>
</dbReference>
<evidence type="ECO:0000256" key="3">
    <source>
        <dbReference type="ARBA" id="ARBA00007737"/>
    </source>
</evidence>
<evidence type="ECO:0000256" key="2">
    <source>
        <dbReference type="ARBA" id="ARBA00004881"/>
    </source>
</evidence>
<dbReference type="AlphaFoldDB" id="A0A5J4ZHA1"/>
<organism evidence="15 16">
    <name type="scientific">Nyssa sinensis</name>
    <dbReference type="NCBI Taxonomy" id="561372"/>
    <lineage>
        <taxon>Eukaryota</taxon>
        <taxon>Viridiplantae</taxon>
        <taxon>Streptophyta</taxon>
        <taxon>Embryophyta</taxon>
        <taxon>Tracheophyta</taxon>
        <taxon>Spermatophyta</taxon>
        <taxon>Magnoliopsida</taxon>
        <taxon>eudicotyledons</taxon>
        <taxon>Gunneridae</taxon>
        <taxon>Pentapetalae</taxon>
        <taxon>asterids</taxon>
        <taxon>Cornales</taxon>
        <taxon>Nyssaceae</taxon>
        <taxon>Nyssa</taxon>
    </lineage>
</organism>
<keyword evidence="6" id="KW-0812">Transmembrane</keyword>
<keyword evidence="11" id="KW-0294">Fucose metabolism</keyword>
<feature type="compositionally biased region" description="Polar residues" evidence="14">
    <location>
        <begin position="1"/>
        <end position="19"/>
    </location>
</feature>
<dbReference type="GO" id="GO:0006004">
    <property type="term" value="P:fucose metabolic process"/>
    <property type="evidence" value="ECO:0007669"/>
    <property type="project" value="UniProtKB-KW"/>
</dbReference>
<dbReference type="EMBL" id="CM018051">
    <property type="protein sequence ID" value="KAA8517439.1"/>
    <property type="molecule type" value="Genomic_DNA"/>
</dbReference>
<accession>A0A5J4ZHA1</accession>
<keyword evidence="8" id="KW-1133">Transmembrane helix</keyword>
<comment type="subcellular location">
    <subcellularLocation>
        <location evidence="1">Membrane</location>
        <topology evidence="1">Single-pass type II membrane protein</topology>
    </subcellularLocation>
</comment>
<keyword evidence="16" id="KW-1185">Reference proteome</keyword>
<dbReference type="InterPro" id="IPR019378">
    <property type="entry name" value="GDP-Fuc_O-FucTrfase"/>
</dbReference>
<evidence type="ECO:0000256" key="9">
    <source>
        <dbReference type="ARBA" id="ARBA00023136"/>
    </source>
</evidence>
<dbReference type="Proteomes" id="UP000325577">
    <property type="component" value="Linkage Group LG8"/>
</dbReference>
<keyword evidence="4" id="KW-0328">Glycosyltransferase</keyword>
<keyword evidence="7" id="KW-0735">Signal-anchor</keyword>
<evidence type="ECO:0000256" key="11">
    <source>
        <dbReference type="ARBA" id="ARBA00023253"/>
    </source>
</evidence>
<evidence type="ECO:0000256" key="13">
    <source>
        <dbReference type="ARBA" id="ARBA00030350"/>
    </source>
</evidence>
<evidence type="ECO:0000313" key="15">
    <source>
        <dbReference type="EMBL" id="KAA8517439.1"/>
    </source>
</evidence>
<dbReference type="GO" id="GO:0016757">
    <property type="term" value="F:glycosyltransferase activity"/>
    <property type="evidence" value="ECO:0007669"/>
    <property type="project" value="UniProtKB-KW"/>
</dbReference>
<evidence type="ECO:0000256" key="8">
    <source>
        <dbReference type="ARBA" id="ARBA00022989"/>
    </source>
</evidence>
<evidence type="ECO:0000256" key="10">
    <source>
        <dbReference type="ARBA" id="ARBA00023180"/>
    </source>
</evidence>
<name>A0A5J4ZHA1_9ASTE</name>
<comment type="pathway">
    <text evidence="2">Glycan metabolism.</text>
</comment>
<evidence type="ECO:0000256" key="5">
    <source>
        <dbReference type="ARBA" id="ARBA00022679"/>
    </source>
</evidence>
<sequence>MTAASTSSVGPPLTLSQNPPRYGENSVEWPHRVVVQVDHNVGPSVANGLPPSIWGDESEFSYIFDLDHFKSILANDVRVVSSLPSTHLISRPVEEKRTLLHVVPQRICALYLRRLRKEGVLLLRGLDSRLSKDLPSGLQNLVSDGGGFRWDESAKESDC</sequence>
<feature type="region of interest" description="Disordered" evidence="14">
    <location>
        <begin position="1"/>
        <end position="21"/>
    </location>
</feature>
<protein>
    <recommendedName>
        <fullName evidence="13">O-fucosyltransferase family protein</fullName>
    </recommendedName>
</protein>
<dbReference type="GO" id="GO:0016020">
    <property type="term" value="C:membrane"/>
    <property type="evidence" value="ECO:0007669"/>
    <property type="project" value="UniProtKB-SubCell"/>
</dbReference>
<comment type="similarity">
    <text evidence="3">Belongs to the glycosyltransferase GT106 family.</text>
</comment>